<dbReference type="RefSeq" id="WP_154366810.1">
    <property type="nucleotide sequence ID" value="NZ_WKJH01000008.1"/>
</dbReference>
<proteinExistence type="predicted"/>
<evidence type="ECO:0000313" key="3">
    <source>
        <dbReference type="Proteomes" id="UP000443153"/>
    </source>
</evidence>
<dbReference type="Proteomes" id="UP000443153">
    <property type="component" value="Unassembled WGS sequence"/>
</dbReference>
<feature type="domain" description="Immunity MXAN-0049 protein" evidence="1">
    <location>
        <begin position="64"/>
        <end position="148"/>
    </location>
</feature>
<dbReference type="AlphaFoldDB" id="A0A6I2MPJ2"/>
<organism evidence="2 3">
    <name type="scientific">Maribacter luteus</name>
    <dbReference type="NCBI Taxonomy" id="2594478"/>
    <lineage>
        <taxon>Bacteria</taxon>
        <taxon>Pseudomonadati</taxon>
        <taxon>Bacteroidota</taxon>
        <taxon>Flavobacteriia</taxon>
        <taxon>Flavobacteriales</taxon>
        <taxon>Flavobacteriaceae</taxon>
        <taxon>Maribacter</taxon>
    </lineage>
</organism>
<dbReference type="Pfam" id="PF07791">
    <property type="entry name" value="Imm11"/>
    <property type="match status" value="1"/>
</dbReference>
<evidence type="ECO:0000313" key="2">
    <source>
        <dbReference type="EMBL" id="MRX64689.1"/>
    </source>
</evidence>
<dbReference type="OrthoDB" id="1431203at2"/>
<dbReference type="EMBL" id="WKJH01000008">
    <property type="protein sequence ID" value="MRX64689.1"/>
    <property type="molecule type" value="Genomic_DNA"/>
</dbReference>
<keyword evidence="3" id="KW-1185">Reference proteome</keyword>
<accession>A0A6I2MPJ2</accession>
<dbReference type="InterPro" id="IPR012433">
    <property type="entry name" value="Imm11"/>
</dbReference>
<protein>
    <recommendedName>
        <fullName evidence="1">Immunity MXAN-0049 protein domain-containing protein</fullName>
    </recommendedName>
</protein>
<reference evidence="2 3" key="1">
    <citation type="submission" date="2019-11" db="EMBL/GenBank/DDBJ databases">
        <title>Maribacter lutea sp. nov., a marine bacterium isolated from intertidal sand.</title>
        <authorList>
            <person name="Liu A."/>
        </authorList>
    </citation>
    <scope>NUCLEOTIDE SEQUENCE [LARGE SCALE GENOMIC DNA]</scope>
    <source>
        <strain evidence="2 3">RZ05</strain>
    </source>
</reference>
<comment type="caution">
    <text evidence="2">The sequence shown here is derived from an EMBL/GenBank/DDBJ whole genome shotgun (WGS) entry which is preliminary data.</text>
</comment>
<sequence>MNYKILADSPALYEFADDKTRQSVFDALILKGKTTNYHFDDILYIQGQKNKQDLNIKETPVLMVGGKLFISQSVKTIFEKYKVSGEYFDARVKVNGDAYDEDYYLFNPLIGVDCLDYENSIYHKAYDDWSKLYNISKISPLKIDESKIPDSPSLFFLGQFPNKENENRFLESIILIRHDLATELLKSKVLGINIFEVENYDRTWKWK</sequence>
<evidence type="ECO:0000259" key="1">
    <source>
        <dbReference type="Pfam" id="PF07791"/>
    </source>
</evidence>
<name>A0A6I2MPJ2_9FLAO</name>
<gene>
    <name evidence="2" type="ORF">GJ691_10950</name>
</gene>